<dbReference type="InterPro" id="IPR027417">
    <property type="entry name" value="P-loop_NTPase"/>
</dbReference>
<keyword evidence="1" id="KW-0472">Membrane</keyword>
<protein>
    <submittedName>
        <fullName evidence="2">Uncharacterized protein</fullName>
    </submittedName>
</protein>
<evidence type="ECO:0000256" key="1">
    <source>
        <dbReference type="SAM" id="Phobius"/>
    </source>
</evidence>
<evidence type="ECO:0000313" key="2">
    <source>
        <dbReference type="EMBL" id="KIK73600.1"/>
    </source>
</evidence>
<dbReference type="EMBL" id="KN829589">
    <property type="protein sequence ID" value="KIK73600.1"/>
    <property type="molecule type" value="Genomic_DNA"/>
</dbReference>
<proteinExistence type="predicted"/>
<keyword evidence="1" id="KW-0812">Transmembrane</keyword>
<organism evidence="2 3">
    <name type="scientific">Paxillus rubicundulus Ve08.2h10</name>
    <dbReference type="NCBI Taxonomy" id="930991"/>
    <lineage>
        <taxon>Eukaryota</taxon>
        <taxon>Fungi</taxon>
        <taxon>Dikarya</taxon>
        <taxon>Basidiomycota</taxon>
        <taxon>Agaricomycotina</taxon>
        <taxon>Agaricomycetes</taxon>
        <taxon>Agaricomycetidae</taxon>
        <taxon>Boletales</taxon>
        <taxon>Paxilineae</taxon>
        <taxon>Paxillaceae</taxon>
        <taxon>Paxillus</taxon>
    </lineage>
</organism>
<dbReference type="Gene3D" id="3.40.50.300">
    <property type="entry name" value="P-loop containing nucleotide triphosphate hydrolases"/>
    <property type="match status" value="1"/>
</dbReference>
<dbReference type="InParanoid" id="A0A0D0D8X5"/>
<gene>
    <name evidence="2" type="ORF">PAXRUDRAFT_178002</name>
</gene>
<name>A0A0D0D8X5_9AGAM</name>
<dbReference type="Proteomes" id="UP000054538">
    <property type="component" value="Unassembled WGS sequence"/>
</dbReference>
<dbReference type="HOGENOM" id="CLU_001103_20_1_1"/>
<feature type="non-terminal residue" evidence="2">
    <location>
        <position position="92"/>
    </location>
</feature>
<evidence type="ECO:0000313" key="3">
    <source>
        <dbReference type="Proteomes" id="UP000054538"/>
    </source>
</evidence>
<sequence>CLWQLNIAEAFLKGNCDISWKSLPSYSFVKTLSFWFPLLLVFWPLGIQIVVIPLNQLGQQNIDLLAKAGIRRIAINAETVTWEKFLSKFQWF</sequence>
<reference evidence="3" key="2">
    <citation type="submission" date="2015-01" db="EMBL/GenBank/DDBJ databases">
        <title>Evolutionary Origins and Diversification of the Mycorrhizal Mutualists.</title>
        <authorList>
            <consortium name="DOE Joint Genome Institute"/>
            <consortium name="Mycorrhizal Genomics Consortium"/>
            <person name="Kohler A."/>
            <person name="Kuo A."/>
            <person name="Nagy L.G."/>
            <person name="Floudas D."/>
            <person name="Copeland A."/>
            <person name="Barry K.W."/>
            <person name="Cichocki N."/>
            <person name="Veneault-Fourrey C."/>
            <person name="LaButti K."/>
            <person name="Lindquist E.A."/>
            <person name="Lipzen A."/>
            <person name="Lundell T."/>
            <person name="Morin E."/>
            <person name="Murat C."/>
            <person name="Riley R."/>
            <person name="Ohm R."/>
            <person name="Sun H."/>
            <person name="Tunlid A."/>
            <person name="Henrissat B."/>
            <person name="Grigoriev I.V."/>
            <person name="Hibbett D.S."/>
            <person name="Martin F."/>
        </authorList>
    </citation>
    <scope>NUCLEOTIDE SEQUENCE [LARGE SCALE GENOMIC DNA]</scope>
    <source>
        <strain evidence="3">Ve08.2h10</strain>
    </source>
</reference>
<keyword evidence="1" id="KW-1133">Transmembrane helix</keyword>
<feature type="transmembrane region" description="Helical" evidence="1">
    <location>
        <begin position="34"/>
        <end position="54"/>
    </location>
</feature>
<accession>A0A0D0D8X5</accession>
<reference evidence="2 3" key="1">
    <citation type="submission" date="2014-04" db="EMBL/GenBank/DDBJ databases">
        <authorList>
            <consortium name="DOE Joint Genome Institute"/>
            <person name="Kuo A."/>
            <person name="Kohler A."/>
            <person name="Jargeat P."/>
            <person name="Nagy L.G."/>
            <person name="Floudas D."/>
            <person name="Copeland A."/>
            <person name="Barry K.W."/>
            <person name="Cichocki N."/>
            <person name="Veneault-Fourrey C."/>
            <person name="LaButti K."/>
            <person name="Lindquist E.A."/>
            <person name="Lipzen A."/>
            <person name="Lundell T."/>
            <person name="Morin E."/>
            <person name="Murat C."/>
            <person name="Sun H."/>
            <person name="Tunlid A."/>
            <person name="Henrissat B."/>
            <person name="Grigoriev I.V."/>
            <person name="Hibbett D.S."/>
            <person name="Martin F."/>
            <person name="Nordberg H.P."/>
            <person name="Cantor M.N."/>
            <person name="Hua S.X."/>
        </authorList>
    </citation>
    <scope>NUCLEOTIDE SEQUENCE [LARGE SCALE GENOMIC DNA]</scope>
    <source>
        <strain evidence="2 3">Ve08.2h10</strain>
    </source>
</reference>
<keyword evidence="3" id="KW-1185">Reference proteome</keyword>
<dbReference type="OrthoDB" id="10261556at2759"/>
<dbReference type="AlphaFoldDB" id="A0A0D0D8X5"/>